<accession>A0ABV1X9G4</accession>
<evidence type="ECO:0000256" key="1">
    <source>
        <dbReference type="ARBA" id="ARBA00023239"/>
    </source>
</evidence>
<dbReference type="Gene3D" id="1.10.600.10">
    <property type="entry name" value="Farnesyl Diphosphate Synthase"/>
    <property type="match status" value="1"/>
</dbReference>
<name>A0ABV1X9G4_9ACTN</name>
<comment type="similarity">
    <text evidence="2">Belongs to the terpene synthase family.</text>
</comment>
<organism evidence="3 4">
    <name type="scientific">Streptomyces hyaluromycini</name>
    <dbReference type="NCBI Taxonomy" id="1377993"/>
    <lineage>
        <taxon>Bacteria</taxon>
        <taxon>Bacillati</taxon>
        <taxon>Actinomycetota</taxon>
        <taxon>Actinomycetes</taxon>
        <taxon>Kitasatosporales</taxon>
        <taxon>Streptomycetaceae</taxon>
        <taxon>Streptomyces</taxon>
    </lineage>
</organism>
<dbReference type="PANTHER" id="PTHR35201:SF4">
    <property type="entry name" value="BETA-PINACENE SYNTHASE-RELATED"/>
    <property type="match status" value="1"/>
</dbReference>
<reference evidence="3 4" key="1">
    <citation type="submission" date="2024-06" db="EMBL/GenBank/DDBJ databases">
        <title>The Natural Products Discovery Center: Release of the First 8490 Sequenced Strains for Exploring Actinobacteria Biosynthetic Diversity.</title>
        <authorList>
            <person name="Kalkreuter E."/>
            <person name="Kautsar S.A."/>
            <person name="Yang D."/>
            <person name="Bader C.D."/>
            <person name="Teijaro C.N."/>
            <person name="Fluegel L."/>
            <person name="Davis C.M."/>
            <person name="Simpson J.R."/>
            <person name="Lauterbach L."/>
            <person name="Steele A.D."/>
            <person name="Gui C."/>
            <person name="Meng S."/>
            <person name="Li G."/>
            <person name="Viehrig K."/>
            <person name="Ye F."/>
            <person name="Su P."/>
            <person name="Kiefer A.F."/>
            <person name="Nichols A."/>
            <person name="Cepeda A.J."/>
            <person name="Yan W."/>
            <person name="Fan B."/>
            <person name="Jiang Y."/>
            <person name="Adhikari A."/>
            <person name="Zheng C.-J."/>
            <person name="Schuster L."/>
            <person name="Cowan T.M."/>
            <person name="Smanski M.J."/>
            <person name="Chevrette M.G."/>
            <person name="De Carvalho L.P.S."/>
            <person name="Shen B."/>
        </authorList>
    </citation>
    <scope>NUCLEOTIDE SEQUENCE [LARGE SCALE GENOMIC DNA]</scope>
    <source>
        <strain evidence="3 4">NPDC000234</strain>
    </source>
</reference>
<evidence type="ECO:0000313" key="3">
    <source>
        <dbReference type="EMBL" id="MER7185659.1"/>
    </source>
</evidence>
<dbReference type="EMBL" id="JBEPEK010000469">
    <property type="protein sequence ID" value="MER7185659.1"/>
    <property type="molecule type" value="Genomic_DNA"/>
</dbReference>
<protein>
    <recommendedName>
        <fullName evidence="2">Terpene synthase</fullName>
        <ecNumber evidence="2">4.2.3.-</ecNumber>
    </recommendedName>
</protein>
<proteinExistence type="inferred from homology"/>
<keyword evidence="2" id="KW-0460">Magnesium</keyword>
<gene>
    <name evidence="3" type="ORF">ABT404_40420</name>
</gene>
<dbReference type="RefSeq" id="WP_350788735.1">
    <property type="nucleotide sequence ID" value="NZ_JBEPEK010000469.1"/>
</dbReference>
<comment type="caution">
    <text evidence="3">The sequence shown here is derived from an EMBL/GenBank/DDBJ whole genome shotgun (WGS) entry which is preliminary data.</text>
</comment>
<dbReference type="InterPro" id="IPR034686">
    <property type="entry name" value="Terpene_cyclase-like_2"/>
</dbReference>
<dbReference type="EC" id="4.2.3.-" evidence="2"/>
<dbReference type="InterPro" id="IPR008949">
    <property type="entry name" value="Isoprenoid_synthase_dom_sf"/>
</dbReference>
<comment type="cofactor">
    <cofactor evidence="2">
        <name>Mg(2+)</name>
        <dbReference type="ChEBI" id="CHEBI:18420"/>
    </cofactor>
</comment>
<evidence type="ECO:0000256" key="2">
    <source>
        <dbReference type="RuleBase" id="RU366034"/>
    </source>
</evidence>
<dbReference type="PANTHER" id="PTHR35201">
    <property type="entry name" value="TERPENE SYNTHASE"/>
    <property type="match status" value="1"/>
</dbReference>
<keyword evidence="1 2" id="KW-0456">Lyase</keyword>
<evidence type="ECO:0000313" key="4">
    <source>
        <dbReference type="Proteomes" id="UP001474181"/>
    </source>
</evidence>
<sequence>MIAVPPFYCPIPSAESPHTAAAERTVVEWLDKFELFESPTQRDYFARSHFPAFPGRSLPDADPELLVLPGKEVMWLQSFDDVHSDEKPGATPPEEYIPLLARLTRIMEDPQAPLLPDNPWAHALRDLRLDVGERATDVQTERWVQANVEYFDGLLWEAVNRAEGRIPSLDDYVAMWLKQSGVYPCIVFTDIACGYEVPAADWAGPRARTLREMTSVLIGWDNDLTSYDKEVARAAERNFPVVQNLVSVLAAQYALPEAEAVALAGAMRDRAMARFLALRDETVATGGPELARYAMGLGQWIRGYLDYSGRSPRYTDPTNPDDAAVADPARPGWTVVDTLGPGAVRTDLPALACIDSWWA</sequence>
<keyword evidence="4" id="KW-1185">Reference proteome</keyword>
<dbReference type="Pfam" id="PF19086">
    <property type="entry name" value="Terpene_syn_C_2"/>
    <property type="match status" value="1"/>
</dbReference>
<dbReference type="SUPFAM" id="SSF48576">
    <property type="entry name" value="Terpenoid synthases"/>
    <property type="match status" value="1"/>
</dbReference>
<dbReference type="Proteomes" id="UP001474181">
    <property type="component" value="Unassembled WGS sequence"/>
</dbReference>
<keyword evidence="2" id="KW-0479">Metal-binding</keyword>